<accession>A0A090D019</accession>
<keyword evidence="5" id="KW-1185">Reference proteome</keyword>
<dbReference type="Gene3D" id="3.40.50.1820">
    <property type="entry name" value="alpha/beta hydrolase"/>
    <property type="match status" value="1"/>
</dbReference>
<dbReference type="eggNOG" id="COG0400">
    <property type="taxonomic scope" value="Bacteria"/>
</dbReference>
<dbReference type="InterPro" id="IPR003140">
    <property type="entry name" value="PLipase/COase/thioEstase"/>
</dbReference>
<evidence type="ECO:0000259" key="3">
    <source>
        <dbReference type="Pfam" id="PF02230"/>
    </source>
</evidence>
<evidence type="ECO:0000313" key="4">
    <source>
        <dbReference type="EMBL" id="CDR34797.1"/>
    </source>
</evidence>
<name>A0A090D019_9BACT</name>
<dbReference type="PANTHER" id="PTHR10655">
    <property type="entry name" value="LYSOPHOSPHOLIPASE-RELATED"/>
    <property type="match status" value="1"/>
</dbReference>
<comment type="similarity">
    <text evidence="1">Belongs to the AB hydrolase superfamily. AB hydrolase 2 family.</text>
</comment>
<protein>
    <submittedName>
        <fullName evidence="4">Phospholipase/Carboxylesterase</fullName>
    </submittedName>
</protein>
<dbReference type="AlphaFoldDB" id="A0A090D019"/>
<dbReference type="OrthoDB" id="9795555at2"/>
<sequence length="203" mass="22589">MSFTLYHQGSLKTDSQVLILLHGRGAKAESMFSLGERLGNEKSYLAAINAPNNTWYPQSFMVEESLNQPFLRNSIEYVAKVIEDLAKIVSYERIYIIGFSQGACLALEVAARHAKKYGGVVAFSGGLIGNPSSEKYKGNFEKTKIFIGNSDRDPFIPLNRSEESKIILESMGAAVTLNVYEGMAHTINEDEIRWVKKNILLTS</sequence>
<dbReference type="STRING" id="1437425.CSEC_1990"/>
<reference evidence="4" key="1">
    <citation type="submission" date="2013-12" db="EMBL/GenBank/DDBJ databases">
        <authorList>
            <person name="Linke B."/>
        </authorList>
    </citation>
    <scope>NUCLEOTIDE SEQUENCE [LARGE SCALE GENOMIC DNA]</scope>
    <source>
        <strain evidence="4">CRIB-18</strain>
    </source>
</reference>
<dbReference type="EMBL" id="CCEJ010000009">
    <property type="protein sequence ID" value="CDR34797.1"/>
    <property type="molecule type" value="Genomic_DNA"/>
</dbReference>
<dbReference type="Proteomes" id="UP000031552">
    <property type="component" value="Unassembled WGS sequence"/>
</dbReference>
<evidence type="ECO:0000256" key="2">
    <source>
        <dbReference type="ARBA" id="ARBA00022801"/>
    </source>
</evidence>
<gene>
    <name evidence="4" type="ORF">CSEC_1990</name>
</gene>
<evidence type="ECO:0000313" key="5">
    <source>
        <dbReference type="Proteomes" id="UP000031552"/>
    </source>
</evidence>
<organism evidence="4 5">
    <name type="scientific">Candidatus Criblamydia sequanensis CRIB-18</name>
    <dbReference type="NCBI Taxonomy" id="1437425"/>
    <lineage>
        <taxon>Bacteria</taxon>
        <taxon>Pseudomonadati</taxon>
        <taxon>Chlamydiota</taxon>
        <taxon>Chlamydiia</taxon>
        <taxon>Parachlamydiales</taxon>
        <taxon>Candidatus Criblamydiaceae</taxon>
        <taxon>Candidatus Criblamydia</taxon>
    </lineage>
</organism>
<dbReference type="PANTHER" id="PTHR10655:SF17">
    <property type="entry name" value="LYSOPHOSPHOLIPASE-LIKE PROTEIN 1"/>
    <property type="match status" value="1"/>
</dbReference>
<dbReference type="Pfam" id="PF02230">
    <property type="entry name" value="Abhydrolase_2"/>
    <property type="match status" value="1"/>
</dbReference>
<dbReference type="InterPro" id="IPR050565">
    <property type="entry name" value="LYPA1-2/EST-like"/>
</dbReference>
<feature type="domain" description="Phospholipase/carboxylesterase/thioesterase" evidence="3">
    <location>
        <begin position="13"/>
        <end position="199"/>
    </location>
</feature>
<keyword evidence="2" id="KW-0378">Hydrolase</keyword>
<comment type="caution">
    <text evidence="4">The sequence shown here is derived from an EMBL/GenBank/DDBJ whole genome shotgun (WGS) entry which is preliminary data.</text>
</comment>
<dbReference type="InterPro" id="IPR029058">
    <property type="entry name" value="AB_hydrolase_fold"/>
</dbReference>
<reference evidence="4" key="2">
    <citation type="submission" date="2014-09" db="EMBL/GenBank/DDBJ databases">
        <title>Criblamydia sequanensis harbors a mega-plasmid encoding arsenite resistance.</title>
        <authorList>
            <person name="Bertelli C."/>
            <person name="Goesmann A."/>
            <person name="Greub G."/>
        </authorList>
    </citation>
    <scope>NUCLEOTIDE SEQUENCE [LARGE SCALE GENOMIC DNA]</scope>
    <source>
        <strain evidence="4">CRIB-18</strain>
    </source>
</reference>
<proteinExistence type="inferred from homology"/>
<dbReference type="SUPFAM" id="SSF53474">
    <property type="entry name" value="alpha/beta-Hydrolases"/>
    <property type="match status" value="1"/>
</dbReference>
<dbReference type="GO" id="GO:0016787">
    <property type="term" value="F:hydrolase activity"/>
    <property type="evidence" value="ECO:0007669"/>
    <property type="project" value="UniProtKB-KW"/>
</dbReference>
<evidence type="ECO:0000256" key="1">
    <source>
        <dbReference type="ARBA" id="ARBA00006499"/>
    </source>
</evidence>
<dbReference type="RefSeq" id="WP_041018328.1">
    <property type="nucleotide sequence ID" value="NZ_CCEJ010000009.1"/>
</dbReference>